<dbReference type="PANTHER" id="PTHR35617">
    <property type="entry name" value="PHAGE_INTEGRASE DOMAIN-CONTAINING PROTEIN"/>
    <property type="match status" value="1"/>
</dbReference>
<evidence type="ECO:0000313" key="2">
    <source>
        <dbReference type="EMBL" id="KAI2659825.1"/>
    </source>
</evidence>
<accession>A0ABQ8MAB4</accession>
<protein>
    <recommendedName>
        <fullName evidence="4">Core-binding (CB) domain-containing protein</fullName>
    </recommendedName>
</protein>
<reference evidence="2 3" key="1">
    <citation type="submission" date="2022-01" db="EMBL/GenBank/DDBJ databases">
        <title>A high-quality chromosome-level genome assembly of rohu carp, Labeo rohita.</title>
        <authorList>
            <person name="Arick M.A. II"/>
            <person name="Hsu C.-Y."/>
            <person name="Magbanua Z."/>
            <person name="Pechanova O."/>
            <person name="Grover C."/>
            <person name="Miller E."/>
            <person name="Thrash A."/>
            <person name="Ezzel L."/>
            <person name="Alam S."/>
            <person name="Benzie J."/>
            <person name="Hamilton M."/>
            <person name="Karsi A."/>
            <person name="Lawrence M.L."/>
            <person name="Peterson D.G."/>
        </authorList>
    </citation>
    <scope>NUCLEOTIDE SEQUENCE [LARGE SCALE GENOMIC DNA]</scope>
    <source>
        <strain evidence="3">BAU-BD-2019</strain>
        <tissue evidence="2">Blood</tissue>
    </source>
</reference>
<dbReference type="SUPFAM" id="SSF47823">
    <property type="entry name" value="lambda integrase-like, N-terminal domain"/>
    <property type="match status" value="1"/>
</dbReference>
<keyword evidence="1" id="KW-0238">DNA-binding</keyword>
<dbReference type="Gene3D" id="1.10.150.130">
    <property type="match status" value="1"/>
</dbReference>
<dbReference type="Proteomes" id="UP000830375">
    <property type="component" value="Unassembled WGS sequence"/>
</dbReference>
<sequence>MLTPSSGSPLEEPDLVSRADTALSKLWIVEPSCLVPRRELDQLSERVSNTILEARVPSTRRLYGQKWQVFSSWCLARRLDPCSCDVSHVLTFLQELLDKGRVPSTLKVYVAAIAANHSLKAGRSLGRNHFIVKFLKGAQRLNPPRPQMIPSWDLSTVLRALKGSPFEPLTSADLRPLSLKMALTGTVSQCLMSGVWDNRLKSCLETETWLPFWCSALQKSEQLFVCFGGRQKGLLVSKQRLFHWIVDVIVLGYAAVGLQCPIGVRAHSTRGMASSWVLSSGISIDKICAATGW</sequence>
<gene>
    <name evidence="2" type="ORF">H4Q32_022366</name>
</gene>
<keyword evidence="3" id="KW-1185">Reference proteome</keyword>
<dbReference type="EMBL" id="JACTAM010000010">
    <property type="protein sequence ID" value="KAI2659825.1"/>
    <property type="molecule type" value="Genomic_DNA"/>
</dbReference>
<name>A0ABQ8MAB4_LABRO</name>
<evidence type="ECO:0008006" key="4">
    <source>
        <dbReference type="Google" id="ProtNLM"/>
    </source>
</evidence>
<organism evidence="2 3">
    <name type="scientific">Labeo rohita</name>
    <name type="common">Indian major carp</name>
    <name type="synonym">Cyprinus rohita</name>
    <dbReference type="NCBI Taxonomy" id="84645"/>
    <lineage>
        <taxon>Eukaryota</taxon>
        <taxon>Metazoa</taxon>
        <taxon>Chordata</taxon>
        <taxon>Craniata</taxon>
        <taxon>Vertebrata</taxon>
        <taxon>Euteleostomi</taxon>
        <taxon>Actinopterygii</taxon>
        <taxon>Neopterygii</taxon>
        <taxon>Teleostei</taxon>
        <taxon>Ostariophysi</taxon>
        <taxon>Cypriniformes</taxon>
        <taxon>Cyprinidae</taxon>
        <taxon>Labeoninae</taxon>
        <taxon>Labeonini</taxon>
        <taxon>Labeo</taxon>
    </lineage>
</organism>
<dbReference type="InterPro" id="IPR010998">
    <property type="entry name" value="Integrase_recombinase_N"/>
</dbReference>
<evidence type="ECO:0000313" key="3">
    <source>
        <dbReference type="Proteomes" id="UP000830375"/>
    </source>
</evidence>
<proteinExistence type="predicted"/>
<evidence type="ECO:0000256" key="1">
    <source>
        <dbReference type="ARBA" id="ARBA00023125"/>
    </source>
</evidence>
<comment type="caution">
    <text evidence="2">The sequence shown here is derived from an EMBL/GenBank/DDBJ whole genome shotgun (WGS) entry which is preliminary data.</text>
</comment>
<dbReference type="PANTHER" id="PTHR35617:SF3">
    <property type="entry name" value="CORE-BINDING (CB) DOMAIN-CONTAINING PROTEIN"/>
    <property type="match status" value="1"/>
</dbReference>